<organism evidence="2">
    <name type="scientific">Moorena producens (strain JHB)</name>
    <dbReference type="NCBI Taxonomy" id="1454205"/>
    <lineage>
        <taxon>Bacteria</taxon>
        <taxon>Bacillati</taxon>
        <taxon>Cyanobacteriota</taxon>
        <taxon>Cyanophyceae</taxon>
        <taxon>Coleofasciculales</taxon>
        <taxon>Coleofasciculaceae</taxon>
        <taxon>Moorena</taxon>
    </lineage>
</organism>
<dbReference type="Proteomes" id="UP000176944">
    <property type="component" value="Chromosome"/>
</dbReference>
<gene>
    <name evidence="2" type="ORF">BJP36_43420</name>
</gene>
<accession>A0A9Q9STA9</accession>
<dbReference type="AlphaFoldDB" id="A0A9Q9STA9"/>
<name>A0A9Q9STA9_MOOP1</name>
<proteinExistence type="predicted"/>
<evidence type="ECO:0000256" key="1">
    <source>
        <dbReference type="SAM" id="MobiDB-lite"/>
    </source>
</evidence>
<protein>
    <submittedName>
        <fullName evidence="2">Uncharacterized protein</fullName>
    </submittedName>
</protein>
<reference evidence="2" key="2">
    <citation type="submission" date="2022-10" db="EMBL/GenBank/DDBJ databases">
        <authorList>
            <person name="Ngo T.-E."/>
        </authorList>
    </citation>
    <scope>NUCLEOTIDE SEQUENCE</scope>
    <source>
        <strain evidence="2">JHB</strain>
    </source>
</reference>
<feature type="region of interest" description="Disordered" evidence="1">
    <location>
        <begin position="1"/>
        <end position="20"/>
    </location>
</feature>
<sequence length="96" mass="10650">MGRWGDGESGSQISNGCVPPLLRGVRGDPYFPRGFQGTDTGDPHRNHTTRALDQDNVFNYTQLLKTTSLATLPYIPTLPYLPTLPYIPTLPTLFPF</sequence>
<reference evidence="2" key="1">
    <citation type="journal article" date="2017" name="Proc. Natl. Acad. Sci. U.S.A.">
        <title>Comparative genomics uncovers the prolific and distinctive metabolic potential of the cyanobacterial genus Moorea.</title>
        <authorList>
            <person name="Leao T."/>
            <person name="Castelao G."/>
            <person name="Korobeynikov A."/>
            <person name="Monroe E.A."/>
            <person name="Podell S."/>
            <person name="Glukhov E."/>
            <person name="Allen E.E."/>
            <person name="Gerwick W.H."/>
            <person name="Gerwick L."/>
        </authorList>
    </citation>
    <scope>NUCLEOTIDE SEQUENCE</scope>
    <source>
        <strain evidence="2">JHB</strain>
    </source>
</reference>
<evidence type="ECO:0000313" key="2">
    <source>
        <dbReference type="EMBL" id="WAN69212.1"/>
    </source>
</evidence>
<dbReference type="EMBL" id="CP017708">
    <property type="protein sequence ID" value="WAN69212.1"/>
    <property type="molecule type" value="Genomic_DNA"/>
</dbReference>